<dbReference type="GO" id="GO:0015031">
    <property type="term" value="P:protein transport"/>
    <property type="evidence" value="ECO:0007669"/>
    <property type="project" value="UniProtKB-KW"/>
</dbReference>
<dbReference type="STRING" id="1047168.A0A0F4GI71"/>
<dbReference type="AlphaFoldDB" id="A0A0F4GI71"/>
<feature type="region of interest" description="Disordered" evidence="8">
    <location>
        <begin position="355"/>
        <end position="374"/>
    </location>
</feature>
<evidence type="ECO:0000256" key="2">
    <source>
        <dbReference type="ARBA" id="ARBA00022448"/>
    </source>
</evidence>
<dbReference type="GO" id="GO:0008139">
    <property type="term" value="F:nuclear localization sequence binding"/>
    <property type="evidence" value="ECO:0007669"/>
    <property type="project" value="InterPro"/>
</dbReference>
<evidence type="ECO:0000256" key="8">
    <source>
        <dbReference type="SAM" id="MobiDB-lite"/>
    </source>
</evidence>
<evidence type="ECO:0000256" key="1">
    <source>
        <dbReference type="ARBA" id="ARBA00004567"/>
    </source>
</evidence>
<evidence type="ECO:0000256" key="3">
    <source>
        <dbReference type="ARBA" id="ARBA00022816"/>
    </source>
</evidence>
<protein>
    <recommendedName>
        <fullName evidence="11">Nucleoporin NUP49/NSP49</fullName>
    </recommendedName>
</protein>
<evidence type="ECO:0000313" key="10">
    <source>
        <dbReference type="Proteomes" id="UP000033647"/>
    </source>
</evidence>
<evidence type="ECO:0000256" key="5">
    <source>
        <dbReference type="ARBA" id="ARBA00023010"/>
    </source>
</evidence>
<dbReference type="OrthoDB" id="2538017at2759"/>
<dbReference type="GO" id="GO:0005643">
    <property type="term" value="C:nuclear pore"/>
    <property type="evidence" value="ECO:0007669"/>
    <property type="project" value="UniProtKB-SubCell"/>
</dbReference>
<dbReference type="GO" id="GO:0051028">
    <property type="term" value="P:mRNA transport"/>
    <property type="evidence" value="ECO:0007669"/>
    <property type="project" value="UniProtKB-KW"/>
</dbReference>
<comment type="subcellular location">
    <subcellularLocation>
        <location evidence="1">Nucleus</location>
        <location evidence="1">Nuclear pore complex</location>
    </subcellularLocation>
</comment>
<organism evidence="9 10">
    <name type="scientific">Zymoseptoria brevis</name>
    <dbReference type="NCBI Taxonomy" id="1047168"/>
    <lineage>
        <taxon>Eukaryota</taxon>
        <taxon>Fungi</taxon>
        <taxon>Dikarya</taxon>
        <taxon>Ascomycota</taxon>
        <taxon>Pezizomycotina</taxon>
        <taxon>Dothideomycetes</taxon>
        <taxon>Dothideomycetidae</taxon>
        <taxon>Mycosphaerellales</taxon>
        <taxon>Mycosphaerellaceae</taxon>
        <taxon>Zymoseptoria</taxon>
    </lineage>
</organism>
<feature type="compositionally biased region" description="Polar residues" evidence="8">
    <location>
        <begin position="414"/>
        <end position="429"/>
    </location>
</feature>
<reference evidence="9 10" key="1">
    <citation type="submission" date="2015-03" db="EMBL/GenBank/DDBJ databases">
        <title>RNA-seq based gene annotation and comparative genomics of four Zymoseptoria species reveal species-specific pathogenicity related genes and transposable element activity.</title>
        <authorList>
            <person name="Grandaubert J."/>
            <person name="Bhattacharyya A."/>
            <person name="Stukenbrock E.H."/>
        </authorList>
    </citation>
    <scope>NUCLEOTIDE SEQUENCE [LARGE SCALE GENOMIC DNA]</scope>
    <source>
        <strain evidence="9 10">Zb18110</strain>
    </source>
</reference>
<evidence type="ECO:0008006" key="11">
    <source>
        <dbReference type="Google" id="ProtNLM"/>
    </source>
</evidence>
<keyword evidence="6" id="KW-0906">Nuclear pore complex</keyword>
<dbReference type="PANTHER" id="PTHR13437">
    <property type="entry name" value="NUCLEOPORIN P58/P45 NUCLEOPORIN-LIKE PROTEIN 1"/>
    <property type="match status" value="1"/>
</dbReference>
<comment type="caution">
    <text evidence="9">The sequence shown here is derived from an EMBL/GenBank/DDBJ whole genome shotgun (WGS) entry which is preliminary data.</text>
</comment>
<sequence length="536" mass="56768">MPGMTTTTTSAPVDPARAAQRKAYKEKLESVPLFGVMPDDVANNGVPFAGAFVTPAGAPSPASLPPAVDTGNRNAVRRTAQHLNLEMIPAVSAPPVVDHGNHNAVKRTAQHFNLEIIPTTPVSVELALGSPMDFILTPPSSQQQQQSQANAAPAQATNPFASLGGQSSTQQQPISSMFGSSTTQNQPKPASNPFGNTSSNSVFGGLGGLGATAQQSSAINMFAKQPTTTQAPTAASSIFGNMNASQQAPSLLGAAQHNNLNQSQPFGRLSMGQANGAPSNTVGAVKVSLNDLRPTTRFEDCIDEVKSEMEAIDKMIQRQEQFAKELEAFLPAHEDNVNSIAPDVDFIRDKAEDVEQALSSDAQGVEAQRKNADKDVKDLERCQRIITNLSLPQGFQYNGMNSGGYGSMYGSQQRPAQRPSSNAGEESNQYDTDLVNNYFVPKASELQGIMNMYASSLAEIESHMRVIEMSAVSQAQQLAQRRSGISGGQSTSNETVRELADTLRGFEESILGVAGVVGESRDGVNELVLGRIGGGY</sequence>
<feature type="compositionally biased region" description="Low complexity" evidence="8">
    <location>
        <begin position="137"/>
        <end position="162"/>
    </location>
</feature>
<dbReference type="Pfam" id="PF21121">
    <property type="entry name" value="Nup49_C"/>
    <property type="match status" value="1"/>
</dbReference>
<keyword evidence="4" id="KW-0653">Protein transport</keyword>
<keyword evidence="7" id="KW-0539">Nucleus</keyword>
<gene>
    <name evidence="9" type="ORF">TI39_contig553g00006</name>
</gene>
<evidence type="ECO:0000256" key="7">
    <source>
        <dbReference type="ARBA" id="ARBA00023242"/>
    </source>
</evidence>
<feature type="compositionally biased region" description="Polar residues" evidence="8">
    <location>
        <begin position="164"/>
        <end position="201"/>
    </location>
</feature>
<keyword evidence="3" id="KW-0509">mRNA transport</keyword>
<feature type="region of interest" description="Disordered" evidence="8">
    <location>
        <begin position="406"/>
        <end position="429"/>
    </location>
</feature>
<dbReference type="InterPro" id="IPR024882">
    <property type="entry name" value="NUP58/p45/49"/>
</dbReference>
<proteinExistence type="predicted"/>
<dbReference type="PANTHER" id="PTHR13437:SF2">
    <property type="entry name" value="NUCLEOPORIN P58_P45"/>
    <property type="match status" value="1"/>
</dbReference>
<dbReference type="Proteomes" id="UP000033647">
    <property type="component" value="Unassembled WGS sequence"/>
</dbReference>
<keyword evidence="2" id="KW-0813">Transport</keyword>
<evidence type="ECO:0000313" key="9">
    <source>
        <dbReference type="EMBL" id="KJX97129.1"/>
    </source>
</evidence>
<name>A0A0F4GI71_9PEZI</name>
<dbReference type="EMBL" id="LAFY01000545">
    <property type="protein sequence ID" value="KJX97129.1"/>
    <property type="molecule type" value="Genomic_DNA"/>
</dbReference>
<keyword evidence="5" id="KW-0811">Translocation</keyword>
<keyword evidence="10" id="KW-1185">Reference proteome</keyword>
<evidence type="ECO:0000256" key="4">
    <source>
        <dbReference type="ARBA" id="ARBA00022927"/>
    </source>
</evidence>
<dbReference type="GO" id="GO:0017056">
    <property type="term" value="F:structural constituent of nuclear pore"/>
    <property type="evidence" value="ECO:0007669"/>
    <property type="project" value="InterPro"/>
</dbReference>
<evidence type="ECO:0000256" key="6">
    <source>
        <dbReference type="ARBA" id="ARBA00023132"/>
    </source>
</evidence>
<feature type="region of interest" description="Disordered" evidence="8">
    <location>
        <begin position="135"/>
        <end position="201"/>
    </location>
</feature>
<accession>A0A0F4GI71</accession>